<evidence type="ECO:0000313" key="2">
    <source>
        <dbReference type="EMBL" id="GMN58333.1"/>
    </source>
</evidence>
<protein>
    <recommendedName>
        <fullName evidence="4">Transposase MuDR plant domain-containing protein</fullName>
    </recommendedName>
</protein>
<dbReference type="EMBL" id="BTGU01000077">
    <property type="protein sequence ID" value="GMN58333.1"/>
    <property type="molecule type" value="Genomic_DNA"/>
</dbReference>
<keyword evidence="1" id="KW-0472">Membrane</keyword>
<keyword evidence="3" id="KW-1185">Reference proteome</keyword>
<evidence type="ECO:0008006" key="4">
    <source>
        <dbReference type="Google" id="ProtNLM"/>
    </source>
</evidence>
<name>A0AA88DN19_FICCA</name>
<organism evidence="2 3">
    <name type="scientific">Ficus carica</name>
    <name type="common">Common fig</name>
    <dbReference type="NCBI Taxonomy" id="3494"/>
    <lineage>
        <taxon>Eukaryota</taxon>
        <taxon>Viridiplantae</taxon>
        <taxon>Streptophyta</taxon>
        <taxon>Embryophyta</taxon>
        <taxon>Tracheophyta</taxon>
        <taxon>Spermatophyta</taxon>
        <taxon>Magnoliopsida</taxon>
        <taxon>eudicotyledons</taxon>
        <taxon>Gunneridae</taxon>
        <taxon>Pentapetalae</taxon>
        <taxon>rosids</taxon>
        <taxon>fabids</taxon>
        <taxon>Rosales</taxon>
        <taxon>Moraceae</taxon>
        <taxon>Ficeae</taxon>
        <taxon>Ficus</taxon>
    </lineage>
</organism>
<accession>A0AA88DN19</accession>
<evidence type="ECO:0000313" key="3">
    <source>
        <dbReference type="Proteomes" id="UP001187192"/>
    </source>
</evidence>
<dbReference type="Proteomes" id="UP001187192">
    <property type="component" value="Unassembled WGS sequence"/>
</dbReference>
<gene>
    <name evidence="2" type="ORF">TIFTF001_027435</name>
</gene>
<proteinExistence type="predicted"/>
<sequence>MTTVCVFIKYNGQWDSTSRYVNGEMDGLLVPLPATYVGLIELVMSVIGMRSLEKTIVMRYAVEPRMPRVRIQCDADGKATTYLCNLLRLVDRVMKPCNLLQPSRVGGQSDEAMQPVAVNILIIPSPILPHIPPSIISPIVGLDLHMEDGLEEQYKFLNKDLGMNHDDCNVGEFNIEEAARDSNERSTAGSIRAQFVVNRTRTQSVHISDSDNFSSIVVIADFTPITMHVKRSTTTLLHVVCIDNEKCPWQLRATRMKGIELFVVERYNEVHSCSIEIVQGHHHQVKSWMIGECVKAKYVDLTNTSYRPREIMWDMHDEFGVSFNYLRAW</sequence>
<dbReference type="AlphaFoldDB" id="A0AA88DN19"/>
<evidence type="ECO:0000256" key="1">
    <source>
        <dbReference type="SAM" id="Phobius"/>
    </source>
</evidence>
<keyword evidence="1" id="KW-1133">Transmembrane helix</keyword>
<keyword evidence="1" id="KW-0812">Transmembrane</keyword>
<reference evidence="2" key="1">
    <citation type="submission" date="2023-07" db="EMBL/GenBank/DDBJ databases">
        <title>draft genome sequence of fig (Ficus carica).</title>
        <authorList>
            <person name="Takahashi T."/>
            <person name="Nishimura K."/>
        </authorList>
    </citation>
    <scope>NUCLEOTIDE SEQUENCE</scope>
</reference>
<comment type="caution">
    <text evidence="2">The sequence shown here is derived from an EMBL/GenBank/DDBJ whole genome shotgun (WGS) entry which is preliminary data.</text>
</comment>
<feature type="transmembrane region" description="Helical" evidence="1">
    <location>
        <begin position="28"/>
        <end position="49"/>
    </location>
</feature>